<dbReference type="Gene3D" id="3.40.50.180">
    <property type="entry name" value="Methylesterase CheB, C-terminal domain"/>
    <property type="match status" value="1"/>
</dbReference>
<dbReference type="InterPro" id="IPR022641">
    <property type="entry name" value="CheR_N"/>
</dbReference>
<dbReference type="InterPro" id="IPR000700">
    <property type="entry name" value="PAS-assoc_C"/>
</dbReference>
<dbReference type="InterPro" id="IPR035909">
    <property type="entry name" value="CheB_C"/>
</dbReference>
<feature type="compositionally biased region" description="Polar residues" evidence="7">
    <location>
        <begin position="733"/>
        <end position="745"/>
    </location>
</feature>
<feature type="active site" evidence="6">
    <location>
        <position position="95"/>
    </location>
</feature>
<dbReference type="Pfam" id="PF01739">
    <property type="entry name" value="CheR"/>
    <property type="match status" value="1"/>
</dbReference>
<dbReference type="InterPro" id="IPR036804">
    <property type="entry name" value="CheR_N_sf"/>
</dbReference>
<dbReference type="Pfam" id="PF13596">
    <property type="entry name" value="PAS_10"/>
    <property type="match status" value="1"/>
</dbReference>
<keyword evidence="13" id="KW-1185">Reference proteome</keyword>
<dbReference type="CDD" id="cd00130">
    <property type="entry name" value="PAS"/>
    <property type="match status" value="1"/>
</dbReference>
<dbReference type="SUPFAM" id="SSF55785">
    <property type="entry name" value="PYP-like sensor domain (PAS domain)"/>
    <property type="match status" value="1"/>
</dbReference>
<gene>
    <name evidence="12" type="ORF">ABC977_10965</name>
</gene>
<comment type="caution">
    <text evidence="12">The sequence shown here is derived from an EMBL/GenBank/DDBJ whole genome shotgun (WGS) entry which is preliminary data.</text>
</comment>
<sequence>MAREQRPANPDPGTTVMAADSQGAAPPPAGADTKDPGRQGPSDATTEPDRTRAEIGPASFPIVGIGASAGGLDAFRRLLKRLPVDAGMAYVLIQHLAPDHDSLLAALLAEATAMPVIEARDGQPIEPDHVYVIPPNRTLGVHHRRLVLLERELESGRHLPVDYFLKTLAEDLGRQAIGVILSGTASDGTLGLKAIKAAGGLTFAQDTKSAEYYGMPGSAIAAGWVDFVLSPAEIAKELARIAAHPYLRHPPPEVSGGVTEIEDDLAKVFLLLRSRTGNDFSLYKRPAILRRIRRRMAVHKLERLADYIHYLQTQPAEIDRLFEDLLISVTAFFREPEAFDTLREQVFPHLFDERRARRRVRVWVPGCATGEEAYSLAIAMQEFLGDRVAGIGIQIFASDIDDKAIAKARAGLFDASIAGQVSPERLRRFFVKSAGGYRITKSIRDLCVFAVQNLIKDPPFSKLDLISCRNLLIYFDSPLQKRALQIFHYALEPNAFLLLGSSESIGAQADLFALLDKQRRIYVKKSYVPRVDYSFMTKIHQRPDEGATASLESTADTARRQPDLARTADRLLLAHYAPPGVIVSRDLEILYFHGETGPYMDPAPGAATLNLIKLAHKDLAVELRTSLHKALRNGQEIHRLGLRYRRDGAPAEINLRVLPMMTGDEIDHLMVLFEEVGRVADADPATDADARTGDDRPRVADLERELAVTREQLQAIIAELEGTNEERQAANEEIQSANEELQSANEELETAKEELQSTNEELATVNDELESRNRDLAEANSHLNNLLASVNLPILILGQDMRIRQFTPQAGKLLNLIGGDYGRPIGNINANIRIPELEARVTAVIEEMQSQVLELQDNAGRWYSVRLRPYKTLDNRIDGVVIAFIDVDDLKETERLRQTLALERRLATLVRDANDAIMVQGFDGRILAWNPAAERLFGYSESKAIEIGIEPMVPAAAWPAYRALLERLARGEAIEPQRLERRHADGRTLRVLLTATTLLDQHGRPYAAATTERVLGGKDG</sequence>
<dbReference type="CDD" id="cd16434">
    <property type="entry name" value="CheB-CheR_fusion"/>
    <property type="match status" value="1"/>
</dbReference>
<dbReference type="Gene3D" id="3.30.450.20">
    <property type="entry name" value="PAS domain"/>
    <property type="match status" value="2"/>
</dbReference>
<dbReference type="PRINTS" id="PR00996">
    <property type="entry name" value="CHERMTFRASE"/>
</dbReference>
<dbReference type="InterPro" id="IPR029063">
    <property type="entry name" value="SAM-dependent_MTases_sf"/>
</dbReference>
<evidence type="ECO:0000259" key="11">
    <source>
        <dbReference type="PROSITE" id="PS50123"/>
    </source>
</evidence>
<reference evidence="12 13" key="1">
    <citation type="submission" date="2024-05" db="EMBL/GenBank/DDBJ databases">
        <title>Genome Sequence and Characterization of the New Strain Purple Sulfur Bacterium of Genus Thioalkalicoccus.</title>
        <authorList>
            <person name="Bryantseva I.A."/>
            <person name="Kyndt J.A."/>
            <person name="Imhoff J.F."/>
        </authorList>
    </citation>
    <scope>NUCLEOTIDE SEQUENCE [LARGE SCALE GENOMIC DNA]</scope>
    <source>
        <strain evidence="12 13">Um2</strain>
    </source>
</reference>
<feature type="region of interest" description="Disordered" evidence="7">
    <location>
        <begin position="1"/>
        <end position="57"/>
    </location>
</feature>
<dbReference type="SUPFAM" id="SSF57997">
    <property type="entry name" value="Tropomyosin"/>
    <property type="match status" value="1"/>
</dbReference>
<dbReference type="Pfam" id="PF03705">
    <property type="entry name" value="CheR_N"/>
    <property type="match status" value="1"/>
</dbReference>
<dbReference type="InterPro" id="IPR013656">
    <property type="entry name" value="PAS_4"/>
</dbReference>
<evidence type="ECO:0000256" key="4">
    <source>
        <dbReference type="ARBA" id="ARBA00022679"/>
    </source>
</evidence>
<keyword evidence="4" id="KW-0808">Transferase</keyword>
<dbReference type="InterPro" id="IPR000780">
    <property type="entry name" value="CheR_MeTrfase"/>
</dbReference>
<dbReference type="SMART" id="SM00091">
    <property type="entry name" value="PAS"/>
    <property type="match status" value="2"/>
</dbReference>
<dbReference type="Pfam" id="PF01339">
    <property type="entry name" value="CheB_methylest"/>
    <property type="match status" value="1"/>
</dbReference>
<dbReference type="PANTHER" id="PTHR24422">
    <property type="entry name" value="CHEMOTAXIS PROTEIN METHYLTRANSFERASE"/>
    <property type="match status" value="1"/>
</dbReference>
<dbReference type="PROSITE" id="PS50112">
    <property type="entry name" value="PAS"/>
    <property type="match status" value="1"/>
</dbReference>
<dbReference type="RefSeq" id="WP_369667313.1">
    <property type="nucleotide sequence ID" value="NZ_JBDKXB010000013.1"/>
</dbReference>
<dbReference type="SUPFAM" id="SSF52738">
    <property type="entry name" value="Methylesterase CheB, C-terminal domain"/>
    <property type="match status" value="1"/>
</dbReference>
<dbReference type="SMART" id="SM00138">
    <property type="entry name" value="MeTrc"/>
    <property type="match status" value="1"/>
</dbReference>
<dbReference type="PROSITE" id="PS50122">
    <property type="entry name" value="CHEB"/>
    <property type="match status" value="1"/>
</dbReference>
<feature type="active site" evidence="6">
    <location>
        <position position="187"/>
    </location>
</feature>
<dbReference type="EC" id="2.1.1.80" evidence="2"/>
<dbReference type="Gene3D" id="1.10.155.10">
    <property type="entry name" value="Chemotaxis receptor methyltransferase CheR, N-terminal domain"/>
    <property type="match status" value="1"/>
</dbReference>
<dbReference type="SUPFAM" id="SSF47757">
    <property type="entry name" value="Chemotaxis receptor methyltransferase CheR, N-terminal domain"/>
    <property type="match status" value="1"/>
</dbReference>
<evidence type="ECO:0000256" key="1">
    <source>
        <dbReference type="ARBA" id="ARBA00001541"/>
    </source>
</evidence>
<organism evidence="12 13">
    <name type="scientific">Thioalkalicoccus limnaeus</name>
    <dbReference type="NCBI Taxonomy" id="120681"/>
    <lineage>
        <taxon>Bacteria</taxon>
        <taxon>Pseudomonadati</taxon>
        <taxon>Pseudomonadota</taxon>
        <taxon>Gammaproteobacteria</taxon>
        <taxon>Chromatiales</taxon>
        <taxon>Chromatiaceae</taxon>
        <taxon>Thioalkalicoccus</taxon>
    </lineage>
</organism>
<feature type="domain" description="CheR-type methyltransferase" evidence="11">
    <location>
        <begin position="253"/>
        <end position="525"/>
    </location>
</feature>
<dbReference type="InterPro" id="IPR050903">
    <property type="entry name" value="Bact_Chemotaxis_MeTrfase"/>
</dbReference>
<protein>
    <recommendedName>
        <fullName evidence="2">protein-glutamate O-methyltransferase</fullName>
        <ecNumber evidence="2">2.1.1.80</ecNumber>
    </recommendedName>
</protein>
<dbReference type="Proteomes" id="UP001564408">
    <property type="component" value="Unassembled WGS sequence"/>
</dbReference>
<dbReference type="InterPro" id="IPR000673">
    <property type="entry name" value="Sig_transdc_resp-reg_Me-estase"/>
</dbReference>
<dbReference type="PROSITE" id="PS50113">
    <property type="entry name" value="PAC"/>
    <property type="match status" value="1"/>
</dbReference>
<dbReference type="Pfam" id="PF08448">
    <property type="entry name" value="PAS_4"/>
    <property type="match status" value="1"/>
</dbReference>
<name>A0ABV4BHW1_9GAMM</name>
<dbReference type="InterPro" id="IPR000014">
    <property type="entry name" value="PAS"/>
</dbReference>
<feature type="active site" evidence="6">
    <location>
        <position position="68"/>
    </location>
</feature>
<evidence type="ECO:0000256" key="2">
    <source>
        <dbReference type="ARBA" id="ARBA00012534"/>
    </source>
</evidence>
<feature type="domain" description="PAS" evidence="8">
    <location>
        <begin position="902"/>
        <end position="945"/>
    </location>
</feature>
<evidence type="ECO:0000256" key="7">
    <source>
        <dbReference type="SAM" id="MobiDB-lite"/>
    </source>
</evidence>
<dbReference type="PROSITE" id="PS50123">
    <property type="entry name" value="CHER"/>
    <property type="match status" value="1"/>
</dbReference>
<evidence type="ECO:0000256" key="5">
    <source>
        <dbReference type="ARBA" id="ARBA00022691"/>
    </source>
</evidence>
<comment type="catalytic activity">
    <reaction evidence="1">
        <text>L-glutamyl-[protein] + S-adenosyl-L-methionine = [protein]-L-glutamate 5-O-methyl ester + S-adenosyl-L-homocysteine</text>
        <dbReference type="Rhea" id="RHEA:24452"/>
        <dbReference type="Rhea" id="RHEA-COMP:10208"/>
        <dbReference type="Rhea" id="RHEA-COMP:10311"/>
        <dbReference type="ChEBI" id="CHEBI:29973"/>
        <dbReference type="ChEBI" id="CHEBI:57856"/>
        <dbReference type="ChEBI" id="CHEBI:59789"/>
        <dbReference type="ChEBI" id="CHEBI:82795"/>
        <dbReference type="EC" id="2.1.1.80"/>
    </reaction>
</comment>
<keyword evidence="6" id="KW-0145">Chemotaxis</keyword>
<dbReference type="EMBL" id="JBDKXB010000013">
    <property type="protein sequence ID" value="MEY6432927.1"/>
    <property type="molecule type" value="Genomic_DNA"/>
</dbReference>
<dbReference type="InterPro" id="IPR035965">
    <property type="entry name" value="PAS-like_dom_sf"/>
</dbReference>
<keyword evidence="3" id="KW-0489">Methyltransferase</keyword>
<keyword evidence="6" id="KW-0378">Hydrolase</keyword>
<accession>A0ABV4BHW1</accession>
<feature type="domain" description="CheB-type methylesterase" evidence="10">
    <location>
        <begin position="57"/>
        <end position="238"/>
    </location>
</feature>
<feature type="region of interest" description="Disordered" evidence="7">
    <location>
        <begin position="724"/>
        <end position="758"/>
    </location>
</feature>
<evidence type="ECO:0000259" key="9">
    <source>
        <dbReference type="PROSITE" id="PS50113"/>
    </source>
</evidence>
<evidence type="ECO:0000313" key="13">
    <source>
        <dbReference type="Proteomes" id="UP001564408"/>
    </source>
</evidence>
<dbReference type="SUPFAM" id="SSF53335">
    <property type="entry name" value="S-adenosyl-L-methionine-dependent methyltransferases"/>
    <property type="match status" value="1"/>
</dbReference>
<evidence type="ECO:0000313" key="12">
    <source>
        <dbReference type="EMBL" id="MEY6432927.1"/>
    </source>
</evidence>
<proteinExistence type="predicted"/>
<dbReference type="NCBIfam" id="TIGR00229">
    <property type="entry name" value="sensory_box"/>
    <property type="match status" value="1"/>
</dbReference>
<evidence type="ECO:0000259" key="10">
    <source>
        <dbReference type="PROSITE" id="PS50122"/>
    </source>
</evidence>
<feature type="domain" description="PAC" evidence="9">
    <location>
        <begin position="846"/>
        <end position="899"/>
    </location>
</feature>
<dbReference type="Gene3D" id="3.40.50.150">
    <property type="entry name" value="Vaccinia Virus protein VP39"/>
    <property type="match status" value="1"/>
</dbReference>
<evidence type="ECO:0000256" key="6">
    <source>
        <dbReference type="PROSITE-ProRule" id="PRU00050"/>
    </source>
</evidence>
<evidence type="ECO:0000256" key="3">
    <source>
        <dbReference type="ARBA" id="ARBA00022603"/>
    </source>
</evidence>
<keyword evidence="5" id="KW-0949">S-adenosyl-L-methionine</keyword>
<dbReference type="InterPro" id="IPR022642">
    <property type="entry name" value="CheR_C"/>
</dbReference>
<evidence type="ECO:0000259" key="8">
    <source>
        <dbReference type="PROSITE" id="PS50112"/>
    </source>
</evidence>
<dbReference type="PANTHER" id="PTHR24422:SF27">
    <property type="entry name" value="PROTEIN-GLUTAMATE O-METHYLTRANSFERASE"/>
    <property type="match status" value="1"/>
</dbReference>